<dbReference type="STRING" id="301148.B4135_3484"/>
<feature type="transmembrane region" description="Helical" evidence="5">
    <location>
        <begin position="339"/>
        <end position="361"/>
    </location>
</feature>
<evidence type="ECO:0000313" key="8">
    <source>
        <dbReference type="Proteomes" id="UP000075683"/>
    </source>
</evidence>
<dbReference type="AlphaFoldDB" id="A0A150LE75"/>
<dbReference type="InterPro" id="IPR013525">
    <property type="entry name" value="ABC2_TM"/>
</dbReference>
<accession>A0A150LE75</accession>
<evidence type="ECO:0000259" key="6">
    <source>
        <dbReference type="Pfam" id="PF12698"/>
    </source>
</evidence>
<keyword evidence="2 5" id="KW-0812">Transmembrane</keyword>
<organism evidence="7 8">
    <name type="scientific">Caldibacillus debilis</name>
    <dbReference type="NCBI Taxonomy" id="301148"/>
    <lineage>
        <taxon>Bacteria</taxon>
        <taxon>Bacillati</taxon>
        <taxon>Bacillota</taxon>
        <taxon>Bacilli</taxon>
        <taxon>Bacillales</taxon>
        <taxon>Bacillaceae</taxon>
        <taxon>Caldibacillus</taxon>
    </lineage>
</organism>
<proteinExistence type="predicted"/>
<name>A0A150LE75_9BACI</name>
<evidence type="ECO:0000313" key="7">
    <source>
        <dbReference type="EMBL" id="KYD10309.1"/>
    </source>
</evidence>
<dbReference type="EMBL" id="LQYT01000119">
    <property type="protein sequence ID" value="KYD10309.1"/>
    <property type="molecule type" value="Genomic_DNA"/>
</dbReference>
<feature type="transmembrane region" description="Helical" evidence="5">
    <location>
        <begin position="281"/>
        <end position="302"/>
    </location>
</feature>
<dbReference type="GO" id="GO:0016020">
    <property type="term" value="C:membrane"/>
    <property type="evidence" value="ECO:0007669"/>
    <property type="project" value="UniProtKB-SubCell"/>
</dbReference>
<feature type="transmembrane region" description="Helical" evidence="5">
    <location>
        <begin position="175"/>
        <end position="196"/>
    </location>
</feature>
<sequence length="367" mass="41356">MTAVLAAKFRLFLRKPWPFLAMTGFCIVFAFLFGGMKVTHIEIPVSSKLSEAETKSMLKELNQSDLFIFTEKKEEELKRLVRDGRSEAGLILEEDHFRIIRATHTPNILLLSQFVGQIYRQELLKKQLAENAGPDGSKDAERAFETSLSDPLFSVEKKSYRSDGTVVINTRLQSLFGFSLFFVIYTIAYNLLGIFIEKREKIWDRLIISSVKKWEIYAGNLIYGFLTGYVQVAIVFFVFRLAGVDFAGRLGEVLLVLVPYVLAIVALSVFIIGIVKTIEQFHAIIPLVSVAMAMIGGAYWPIEIVTSKAMLFLSKLMPIRYGMDLLKGVVIYRESLAELWFPILILCSFGIAFTALGIGLMERKSAG</sequence>
<keyword evidence="4 5" id="KW-0472">Membrane</keyword>
<dbReference type="Pfam" id="PF12698">
    <property type="entry name" value="ABC2_membrane_3"/>
    <property type="match status" value="1"/>
</dbReference>
<evidence type="ECO:0000256" key="2">
    <source>
        <dbReference type="ARBA" id="ARBA00022692"/>
    </source>
</evidence>
<reference evidence="7 8" key="1">
    <citation type="submission" date="2016-01" db="EMBL/GenBank/DDBJ databases">
        <title>Draft Genome Sequences of Seven Thermophilic Sporeformers Isolated from Foods.</title>
        <authorList>
            <person name="Berendsen E.M."/>
            <person name="Wells-Bennik M.H."/>
            <person name="Krawcyk A.O."/>
            <person name="De Jong A."/>
            <person name="Holsappel S."/>
            <person name="Eijlander R.T."/>
            <person name="Kuipers O.P."/>
        </authorList>
    </citation>
    <scope>NUCLEOTIDE SEQUENCE [LARGE SCALE GENOMIC DNA]</scope>
    <source>
        <strain evidence="7 8">B4135</strain>
    </source>
</reference>
<evidence type="ECO:0000256" key="1">
    <source>
        <dbReference type="ARBA" id="ARBA00004141"/>
    </source>
</evidence>
<evidence type="ECO:0000256" key="5">
    <source>
        <dbReference type="SAM" id="Phobius"/>
    </source>
</evidence>
<gene>
    <name evidence="7" type="ORF">B4135_3484</name>
</gene>
<comment type="caution">
    <text evidence="7">The sequence shown here is derived from an EMBL/GenBank/DDBJ whole genome shotgun (WGS) entry which is preliminary data.</text>
</comment>
<comment type="subcellular location">
    <subcellularLocation>
        <location evidence="1">Membrane</location>
        <topology evidence="1">Multi-pass membrane protein</topology>
    </subcellularLocation>
</comment>
<evidence type="ECO:0000256" key="3">
    <source>
        <dbReference type="ARBA" id="ARBA00022989"/>
    </source>
</evidence>
<dbReference type="PANTHER" id="PTHR43027">
    <property type="entry name" value="DOXORUBICIN RESISTANCE ABC TRANSPORTER PERMEASE PROTEIN DRRC-RELATED"/>
    <property type="match status" value="1"/>
</dbReference>
<dbReference type="GO" id="GO:0140359">
    <property type="term" value="F:ABC-type transporter activity"/>
    <property type="evidence" value="ECO:0007669"/>
    <property type="project" value="InterPro"/>
</dbReference>
<dbReference type="PANTHER" id="PTHR43027:SF1">
    <property type="entry name" value="DOXORUBICIN RESISTANCE ABC TRANSPORTER PERMEASE PROTEIN DRRC-RELATED"/>
    <property type="match status" value="1"/>
</dbReference>
<dbReference type="RefSeq" id="WP_061569783.1">
    <property type="nucleotide sequence ID" value="NZ_JBAIZG010000008.1"/>
</dbReference>
<feature type="transmembrane region" description="Helical" evidence="5">
    <location>
        <begin position="217"/>
        <end position="241"/>
    </location>
</feature>
<keyword evidence="3 5" id="KW-1133">Transmembrane helix</keyword>
<dbReference type="OrthoDB" id="266913at2"/>
<protein>
    <recommendedName>
        <fullName evidence="6">ABC-2 type transporter transmembrane domain-containing protein</fullName>
    </recommendedName>
</protein>
<feature type="domain" description="ABC-2 type transporter transmembrane" evidence="6">
    <location>
        <begin position="18"/>
        <end position="358"/>
    </location>
</feature>
<feature type="transmembrane region" description="Helical" evidence="5">
    <location>
        <begin position="253"/>
        <end position="274"/>
    </location>
</feature>
<dbReference type="Proteomes" id="UP000075683">
    <property type="component" value="Unassembled WGS sequence"/>
</dbReference>
<dbReference type="PATRIC" id="fig|301148.3.peg.1523"/>
<dbReference type="InterPro" id="IPR052902">
    <property type="entry name" value="ABC-2_transporter"/>
</dbReference>
<evidence type="ECO:0000256" key="4">
    <source>
        <dbReference type="ARBA" id="ARBA00023136"/>
    </source>
</evidence>
<feature type="transmembrane region" description="Helical" evidence="5">
    <location>
        <begin position="17"/>
        <end position="36"/>
    </location>
</feature>